<dbReference type="Pfam" id="PF13304">
    <property type="entry name" value="AAA_21"/>
    <property type="match status" value="1"/>
</dbReference>
<evidence type="ECO:0000313" key="3">
    <source>
        <dbReference type="Proteomes" id="UP001272242"/>
    </source>
</evidence>
<evidence type="ECO:0000313" key="2">
    <source>
        <dbReference type="EMBL" id="MDY3559458.1"/>
    </source>
</evidence>
<gene>
    <name evidence="2" type="ORF">R5W23_000451</name>
</gene>
<dbReference type="EMBL" id="JAXBLV010000110">
    <property type="protein sequence ID" value="MDY3559458.1"/>
    <property type="molecule type" value="Genomic_DNA"/>
</dbReference>
<evidence type="ECO:0000259" key="1">
    <source>
        <dbReference type="Pfam" id="PF13304"/>
    </source>
</evidence>
<dbReference type="InterPro" id="IPR014555">
    <property type="entry name" value="RecF-like"/>
</dbReference>
<organism evidence="2 3">
    <name type="scientific">Gemmata algarum</name>
    <dbReference type="NCBI Taxonomy" id="2975278"/>
    <lineage>
        <taxon>Bacteria</taxon>
        <taxon>Pseudomonadati</taxon>
        <taxon>Planctomycetota</taxon>
        <taxon>Planctomycetia</taxon>
        <taxon>Gemmatales</taxon>
        <taxon>Gemmataceae</taxon>
        <taxon>Gemmata</taxon>
    </lineage>
</organism>
<dbReference type="InterPro" id="IPR003959">
    <property type="entry name" value="ATPase_AAA_core"/>
</dbReference>
<comment type="caution">
    <text evidence="2">The sequence shown here is derived from an EMBL/GenBank/DDBJ whole genome shotgun (WGS) entry which is preliminary data.</text>
</comment>
<dbReference type="InterPro" id="IPR027417">
    <property type="entry name" value="P-loop_NTPase"/>
</dbReference>
<proteinExistence type="predicted"/>
<dbReference type="PANTHER" id="PTHR43581:SF2">
    <property type="entry name" value="EXCINUCLEASE ATPASE SUBUNIT"/>
    <property type="match status" value="1"/>
</dbReference>
<sequence length="358" mass="39054">MIRRAKFQNFKALRDVEVTFDSRLTVLVGPNGSGKTSVLQGLETISLLARGSPPEAIADWVESTYRGYSGGGLRPLVLDATASEGQSLVRCLFRMLPSPRSAGEEGFGFSAEADQFVSSDGTSWSNRSFLPVHASPFSSTALLRLLPEVIATPSTLEAIPPRVNIEGAGVPSVLAYLDRVDRSKLAEINNILRAIIPQLESVRPDFVLTKTGVKDSIRFDFRGAKGVRPEGASSGTLIALGLITQLLAPDAPQVVLLDDLDRDLHPKAQIELIGVLRRLLDQYSEFQVIATSHSPYILDKLQPNEVRVMALRDDGSAVCARLEDHPQYPTWKSAMSPGEFWSHAGEDWVKQLNPQTAP</sequence>
<dbReference type="RefSeq" id="WP_320686215.1">
    <property type="nucleotide sequence ID" value="NZ_JAXBLV010000110.1"/>
</dbReference>
<dbReference type="Gene3D" id="3.40.50.300">
    <property type="entry name" value="P-loop containing nucleotide triphosphate hydrolases"/>
    <property type="match status" value="2"/>
</dbReference>
<dbReference type="Proteomes" id="UP001272242">
    <property type="component" value="Unassembled WGS sequence"/>
</dbReference>
<name>A0ABU5EVY1_9BACT</name>
<dbReference type="PANTHER" id="PTHR43581">
    <property type="entry name" value="ATP/GTP PHOSPHATASE"/>
    <property type="match status" value="1"/>
</dbReference>
<keyword evidence="3" id="KW-1185">Reference proteome</keyword>
<dbReference type="InterPro" id="IPR051396">
    <property type="entry name" value="Bact_Antivir_Def_Nuclease"/>
</dbReference>
<dbReference type="PIRSF" id="PIRSF029347">
    <property type="entry name" value="RecF"/>
    <property type="match status" value="1"/>
</dbReference>
<dbReference type="SUPFAM" id="SSF52540">
    <property type="entry name" value="P-loop containing nucleoside triphosphate hydrolases"/>
    <property type="match status" value="1"/>
</dbReference>
<reference evidence="3" key="1">
    <citation type="journal article" date="2023" name="Mar. Drugs">
        <title>Gemmata algarum, a Novel Planctomycete Isolated from an Algal Mat, Displays Antimicrobial Activity.</title>
        <authorList>
            <person name="Kumar G."/>
            <person name="Kallscheuer N."/>
            <person name="Kashif M."/>
            <person name="Ahamad S."/>
            <person name="Jagadeeshwari U."/>
            <person name="Pannikurungottu S."/>
            <person name="Haufschild T."/>
            <person name="Kabuu M."/>
            <person name="Sasikala C."/>
            <person name="Jogler C."/>
            <person name="Ramana C."/>
        </authorList>
    </citation>
    <scope>NUCLEOTIDE SEQUENCE [LARGE SCALE GENOMIC DNA]</scope>
    <source>
        <strain evidence="3">JC673</strain>
    </source>
</reference>
<accession>A0ABU5EVY1</accession>
<feature type="domain" description="ATPase AAA-type core" evidence="1">
    <location>
        <begin position="24"/>
        <end position="299"/>
    </location>
</feature>
<protein>
    <submittedName>
        <fullName evidence="2">AAA family ATPase</fullName>
    </submittedName>
</protein>